<dbReference type="AlphaFoldDB" id="A0A9P6MDW9"/>
<name>A0A9P6MDW9_9FUNG</name>
<evidence type="ECO:0000313" key="2">
    <source>
        <dbReference type="Proteomes" id="UP000749646"/>
    </source>
</evidence>
<dbReference type="EMBL" id="JAAAHW010001802">
    <property type="protein sequence ID" value="KAF9993562.1"/>
    <property type="molecule type" value="Genomic_DNA"/>
</dbReference>
<protein>
    <submittedName>
        <fullName evidence="1">Uncharacterized protein</fullName>
    </submittedName>
</protein>
<feature type="non-terminal residue" evidence="1">
    <location>
        <position position="1"/>
    </location>
</feature>
<evidence type="ECO:0000313" key="1">
    <source>
        <dbReference type="EMBL" id="KAF9993562.1"/>
    </source>
</evidence>
<dbReference type="Proteomes" id="UP000749646">
    <property type="component" value="Unassembled WGS sequence"/>
</dbReference>
<gene>
    <name evidence="1" type="ORF">BGZ65_010891</name>
</gene>
<accession>A0A9P6MDW9</accession>
<comment type="caution">
    <text evidence="1">The sequence shown here is derived from an EMBL/GenBank/DDBJ whole genome shotgun (WGS) entry which is preliminary data.</text>
</comment>
<proteinExistence type="predicted"/>
<sequence>LHLAAGLYEGHFKIVGAVGDPLTALLNVTLFRANIRAVFKAFFDMDKVENICKSPSCFWS</sequence>
<keyword evidence="2" id="KW-1185">Reference proteome</keyword>
<organism evidence="1 2">
    <name type="scientific">Modicella reniformis</name>
    <dbReference type="NCBI Taxonomy" id="1440133"/>
    <lineage>
        <taxon>Eukaryota</taxon>
        <taxon>Fungi</taxon>
        <taxon>Fungi incertae sedis</taxon>
        <taxon>Mucoromycota</taxon>
        <taxon>Mortierellomycotina</taxon>
        <taxon>Mortierellomycetes</taxon>
        <taxon>Mortierellales</taxon>
        <taxon>Mortierellaceae</taxon>
        <taxon>Modicella</taxon>
    </lineage>
</organism>
<reference evidence="1" key="1">
    <citation type="journal article" date="2020" name="Fungal Divers.">
        <title>Resolving the Mortierellaceae phylogeny through synthesis of multi-gene phylogenetics and phylogenomics.</title>
        <authorList>
            <person name="Vandepol N."/>
            <person name="Liber J."/>
            <person name="Desiro A."/>
            <person name="Na H."/>
            <person name="Kennedy M."/>
            <person name="Barry K."/>
            <person name="Grigoriev I.V."/>
            <person name="Miller A.N."/>
            <person name="O'Donnell K."/>
            <person name="Stajich J.E."/>
            <person name="Bonito G."/>
        </authorList>
    </citation>
    <scope>NUCLEOTIDE SEQUENCE</scope>
    <source>
        <strain evidence="1">MES-2147</strain>
    </source>
</reference>